<feature type="region of interest" description="Disordered" evidence="1">
    <location>
        <begin position="44"/>
        <end position="95"/>
    </location>
</feature>
<accession>A0AAV4NHV0</accession>
<evidence type="ECO:0000256" key="1">
    <source>
        <dbReference type="SAM" id="MobiDB-lite"/>
    </source>
</evidence>
<proteinExistence type="predicted"/>
<organism evidence="2 3">
    <name type="scientific">Caerostris darwini</name>
    <dbReference type="NCBI Taxonomy" id="1538125"/>
    <lineage>
        <taxon>Eukaryota</taxon>
        <taxon>Metazoa</taxon>
        <taxon>Ecdysozoa</taxon>
        <taxon>Arthropoda</taxon>
        <taxon>Chelicerata</taxon>
        <taxon>Arachnida</taxon>
        <taxon>Araneae</taxon>
        <taxon>Araneomorphae</taxon>
        <taxon>Entelegynae</taxon>
        <taxon>Araneoidea</taxon>
        <taxon>Araneidae</taxon>
        <taxon>Caerostris</taxon>
    </lineage>
</organism>
<feature type="compositionally biased region" description="Polar residues" evidence="1">
    <location>
        <begin position="112"/>
        <end position="123"/>
    </location>
</feature>
<feature type="region of interest" description="Disordered" evidence="1">
    <location>
        <begin position="112"/>
        <end position="138"/>
    </location>
</feature>
<gene>
    <name evidence="2" type="ORF">CDAR_49041</name>
</gene>
<sequence length="138" mass="15093">MCSTVGKLISYHHEVERISPPHVAADKVSIKKNVPKPYTHAYRKEREASQPSVGVFSLSGGSATKTTLKQPRAGRIGSGHPEHKTQEGFWPRRHSGGSSQINLLCEPGVVQNSLKSPSESWSFSRCLEEGQDCTHSKG</sequence>
<reference evidence="2 3" key="1">
    <citation type="submission" date="2021-06" db="EMBL/GenBank/DDBJ databases">
        <title>Caerostris darwini draft genome.</title>
        <authorList>
            <person name="Kono N."/>
            <person name="Arakawa K."/>
        </authorList>
    </citation>
    <scope>NUCLEOTIDE SEQUENCE [LARGE SCALE GENOMIC DNA]</scope>
</reference>
<feature type="compositionally biased region" description="Polar residues" evidence="1">
    <location>
        <begin position="59"/>
        <end position="69"/>
    </location>
</feature>
<feature type="compositionally biased region" description="Basic and acidic residues" evidence="1">
    <location>
        <begin position="126"/>
        <end position="138"/>
    </location>
</feature>
<name>A0AAV4NHV0_9ARAC</name>
<dbReference type="AlphaFoldDB" id="A0AAV4NHV0"/>
<evidence type="ECO:0000313" key="3">
    <source>
        <dbReference type="Proteomes" id="UP001054837"/>
    </source>
</evidence>
<dbReference type="Proteomes" id="UP001054837">
    <property type="component" value="Unassembled WGS sequence"/>
</dbReference>
<evidence type="ECO:0000313" key="2">
    <source>
        <dbReference type="EMBL" id="GIX84325.1"/>
    </source>
</evidence>
<protein>
    <submittedName>
        <fullName evidence="2">Uncharacterized protein</fullName>
    </submittedName>
</protein>
<keyword evidence="3" id="KW-1185">Reference proteome</keyword>
<comment type="caution">
    <text evidence="2">The sequence shown here is derived from an EMBL/GenBank/DDBJ whole genome shotgun (WGS) entry which is preliminary data.</text>
</comment>
<dbReference type="EMBL" id="BPLQ01001709">
    <property type="protein sequence ID" value="GIX84325.1"/>
    <property type="molecule type" value="Genomic_DNA"/>
</dbReference>